<feature type="domain" description="Carrier" evidence="1">
    <location>
        <begin position="519"/>
        <end position="596"/>
    </location>
</feature>
<protein>
    <submittedName>
        <fullName evidence="2">AMP-binding protein</fullName>
    </submittedName>
</protein>
<dbReference type="SUPFAM" id="SSF47336">
    <property type="entry name" value="ACP-like"/>
    <property type="match status" value="1"/>
</dbReference>
<dbReference type="CDD" id="cd07989">
    <property type="entry name" value="LPLAT_AGPAT-like"/>
    <property type="match status" value="1"/>
</dbReference>
<name>A0ABY7M724_9CHLR</name>
<dbReference type="PROSITE" id="PS50075">
    <property type="entry name" value="CARRIER"/>
    <property type="match status" value="1"/>
</dbReference>
<keyword evidence="3" id="KW-1185">Reference proteome</keyword>
<dbReference type="Gene3D" id="1.10.1200.10">
    <property type="entry name" value="ACP-like"/>
    <property type="match status" value="1"/>
</dbReference>
<dbReference type="SUPFAM" id="SSF56801">
    <property type="entry name" value="Acetyl-CoA synthetase-like"/>
    <property type="match status" value="1"/>
</dbReference>
<dbReference type="Gene3D" id="3.30.300.30">
    <property type="match status" value="1"/>
</dbReference>
<organism evidence="2 3">
    <name type="scientific">Tepidiforma flava</name>
    <dbReference type="NCBI Taxonomy" id="3004094"/>
    <lineage>
        <taxon>Bacteria</taxon>
        <taxon>Bacillati</taxon>
        <taxon>Chloroflexota</taxon>
        <taxon>Tepidiformia</taxon>
        <taxon>Tepidiformales</taxon>
        <taxon>Tepidiformaceae</taxon>
        <taxon>Tepidiforma</taxon>
    </lineage>
</organism>
<dbReference type="InterPro" id="IPR036736">
    <property type="entry name" value="ACP-like_sf"/>
</dbReference>
<reference evidence="2 3" key="1">
    <citation type="journal article" date="2023" name="ISME J.">
        <title>Thermophilic Dehalococcoidia with unusual traits shed light on an unexpected past.</title>
        <authorList>
            <person name="Palmer M."/>
            <person name="Covington J.K."/>
            <person name="Zhou E.M."/>
            <person name="Thomas S.C."/>
            <person name="Habib N."/>
            <person name="Seymour C.O."/>
            <person name="Lai D."/>
            <person name="Johnston J."/>
            <person name="Hashimi A."/>
            <person name="Jiao J.Y."/>
            <person name="Muok A.R."/>
            <person name="Liu L."/>
            <person name="Xian W.D."/>
            <person name="Zhi X.Y."/>
            <person name="Li M.M."/>
            <person name="Silva L.P."/>
            <person name="Bowen B.P."/>
            <person name="Louie K."/>
            <person name="Briegel A."/>
            <person name="Pett-Ridge J."/>
            <person name="Weber P.K."/>
            <person name="Tocheva E.I."/>
            <person name="Woyke T."/>
            <person name="Northen T.R."/>
            <person name="Mayali X."/>
            <person name="Li W.J."/>
            <person name="Hedlund B.P."/>
        </authorList>
    </citation>
    <scope>NUCLEOTIDE SEQUENCE [LARGE SCALE GENOMIC DNA]</scope>
    <source>
        <strain evidence="2 3">YIM 72310</strain>
    </source>
</reference>
<dbReference type="InterPro" id="IPR002123">
    <property type="entry name" value="Plipid/glycerol_acylTrfase"/>
</dbReference>
<dbReference type="SMART" id="SM00563">
    <property type="entry name" value="PlsC"/>
    <property type="match status" value="1"/>
</dbReference>
<dbReference type="InterPro" id="IPR045851">
    <property type="entry name" value="AMP-bd_C_sf"/>
</dbReference>
<sequence>MNTLVDLLERSAERHPDRLALTMRLGVRTTRYTYAELARRAHAWARLLAARGIEKGDRVIAWAPNQPEWVAAMFGTFIAGGVLVPLDVRSSAEFAARVVERVRPKLAFAGRSQAEALAALEVPVIVLEEARPPLDGRFEGPQLTGDDLAEVIFTSGTTGDPKGVMLTHRNIVANVEAGLAVIDIGPGTRMLSLLPLSHMFEQTAGCFAPIAAGAAVCYPTSRQPASLSRTMQEWKPTVIIGVPQVLSLFMAGIEREAAARHRLGLLRFLRAVGQPLPARARRLLFRPVLSRFGGALDFVASGGAAIDPEVQLKWEAMGISVVEGYGTTECAPIVTINPREDRRVGSVGRPLPGQQVRIAEDGEVLTRGENVFAGYWEAPEATAASFEDGWYRTGDLGYLQDGYLYLKGRKKDLIVLADGQNVYPEDLEAVLRRQPGVTDAVVLGLKREGQVVLHAVIAEAEPGSAAEAVRLANRQLDARQQILAWSTWPQPDFPRTHTLKVRRPLVEAWLREQQPAPAAQTIETGDPLLRIIAAIARPGAPLTDETNLGADLGLDSLARVELLSAIEDDIGVYVDDADVGPQTTIGELRRMVAKGERKVRIRKFPTWPRWRTVQWLRHALLSWFVFPLLRVGYSVEVRGRERFATVQQPCLIISNHNMHLDQAMLLRSMPPGFRRRVAIAAAASDIFGNRLRGFFASLLGNAFPFAKEGSGVRESLEYVAKMLGEGWNVLIFPEGKLTVIGPMQPFKSGTGLLAVETGVPVLPMRIDVLRPGFYEGKWLPHPRARVRVSIGEPIRFEPGTSYQDATARLEEAVRNA</sequence>
<dbReference type="Pfam" id="PF01553">
    <property type="entry name" value="Acyltransferase"/>
    <property type="match status" value="1"/>
</dbReference>
<dbReference type="PANTHER" id="PTHR43767">
    <property type="entry name" value="LONG-CHAIN-FATTY-ACID--COA LIGASE"/>
    <property type="match status" value="1"/>
</dbReference>
<dbReference type="Pfam" id="PF23562">
    <property type="entry name" value="AMP-binding_C_3"/>
    <property type="match status" value="1"/>
</dbReference>
<dbReference type="EMBL" id="CP115149">
    <property type="protein sequence ID" value="WBL35591.1"/>
    <property type="molecule type" value="Genomic_DNA"/>
</dbReference>
<dbReference type="Pfam" id="PF00550">
    <property type="entry name" value="PP-binding"/>
    <property type="match status" value="1"/>
</dbReference>
<dbReference type="Pfam" id="PF00501">
    <property type="entry name" value="AMP-binding"/>
    <property type="match status" value="1"/>
</dbReference>
<dbReference type="InterPro" id="IPR000873">
    <property type="entry name" value="AMP-dep_synth/lig_dom"/>
</dbReference>
<evidence type="ECO:0000313" key="3">
    <source>
        <dbReference type="Proteomes" id="UP001212803"/>
    </source>
</evidence>
<evidence type="ECO:0000259" key="1">
    <source>
        <dbReference type="PROSITE" id="PS50075"/>
    </source>
</evidence>
<dbReference type="RefSeq" id="WP_270056116.1">
    <property type="nucleotide sequence ID" value="NZ_CP115149.1"/>
</dbReference>
<dbReference type="PROSITE" id="PS00455">
    <property type="entry name" value="AMP_BINDING"/>
    <property type="match status" value="1"/>
</dbReference>
<dbReference type="InterPro" id="IPR020845">
    <property type="entry name" value="AMP-binding_CS"/>
</dbReference>
<dbReference type="SUPFAM" id="SSF69593">
    <property type="entry name" value="Glycerol-3-phosphate (1)-acyltransferase"/>
    <property type="match status" value="1"/>
</dbReference>
<dbReference type="Proteomes" id="UP001212803">
    <property type="component" value="Chromosome"/>
</dbReference>
<dbReference type="InterPro" id="IPR050237">
    <property type="entry name" value="ATP-dep_AMP-bd_enzyme"/>
</dbReference>
<evidence type="ECO:0000313" key="2">
    <source>
        <dbReference type="EMBL" id="WBL35591.1"/>
    </source>
</evidence>
<dbReference type="Gene3D" id="3.40.50.12780">
    <property type="entry name" value="N-terminal domain of ligase-like"/>
    <property type="match status" value="1"/>
</dbReference>
<dbReference type="PANTHER" id="PTHR43767:SF1">
    <property type="entry name" value="NONRIBOSOMAL PEPTIDE SYNTHASE PES1 (EUROFUNG)-RELATED"/>
    <property type="match status" value="1"/>
</dbReference>
<proteinExistence type="predicted"/>
<dbReference type="InterPro" id="IPR042099">
    <property type="entry name" value="ANL_N_sf"/>
</dbReference>
<accession>A0ABY7M724</accession>
<dbReference type="InterPro" id="IPR009081">
    <property type="entry name" value="PP-bd_ACP"/>
</dbReference>
<gene>
    <name evidence="2" type="ORF">O0235_12535</name>
</gene>